<dbReference type="Proteomes" id="UP000027590">
    <property type="component" value="Unassembled WGS sequence"/>
</dbReference>
<evidence type="ECO:0000256" key="15">
    <source>
        <dbReference type="SAM" id="MobiDB-lite"/>
    </source>
</evidence>
<evidence type="ECO:0000256" key="6">
    <source>
        <dbReference type="ARBA" id="ARBA00012766"/>
    </source>
</evidence>
<feature type="domain" description="CMP/dCMP-type deaminase" evidence="16">
    <location>
        <begin position="20"/>
        <end position="135"/>
    </location>
</feature>
<comment type="caution">
    <text evidence="17">The sequence shown here is derived from an EMBL/GenBank/DDBJ whole genome shotgun (WGS) entry which is preliminary data.</text>
</comment>
<evidence type="ECO:0000256" key="13">
    <source>
        <dbReference type="ARBA" id="ARBA00023002"/>
    </source>
</evidence>
<dbReference type="InterPro" id="IPR050765">
    <property type="entry name" value="Riboflavin_Biosynth_HTPR"/>
</dbReference>
<dbReference type="CDD" id="cd01284">
    <property type="entry name" value="Riboflavin_deaminase-reductase"/>
    <property type="match status" value="1"/>
</dbReference>
<evidence type="ECO:0000256" key="4">
    <source>
        <dbReference type="ARBA" id="ARBA00005259"/>
    </source>
</evidence>
<dbReference type="EC" id="1.1.1.193" evidence="7"/>
<dbReference type="InterPro" id="IPR002125">
    <property type="entry name" value="CMP_dCMP_dom"/>
</dbReference>
<comment type="similarity">
    <text evidence="5">In the C-terminal section; belongs to the HTP reductase family.</text>
</comment>
<keyword evidence="10" id="KW-0479">Metal-binding</keyword>
<comment type="similarity">
    <text evidence="4">In the N-terminal section; belongs to the cytidine and deoxycytidylate deaminase family.</text>
</comment>
<evidence type="ECO:0000256" key="8">
    <source>
        <dbReference type="ARBA" id="ARBA00019930"/>
    </source>
</evidence>
<organism evidence="17 18">
    <name type="scientific">Parasaccharibacter apium</name>
    <dbReference type="NCBI Taxonomy" id="1510841"/>
    <lineage>
        <taxon>Bacteria</taxon>
        <taxon>Pseudomonadati</taxon>
        <taxon>Pseudomonadota</taxon>
        <taxon>Alphaproteobacteria</taxon>
        <taxon>Acetobacterales</taxon>
        <taxon>Acetobacteraceae</taxon>
        <taxon>Parasaccharibacter</taxon>
    </lineage>
</organism>
<dbReference type="AlphaFoldDB" id="A0A7U7G576"/>
<dbReference type="PROSITE" id="PS51747">
    <property type="entry name" value="CYT_DCMP_DEAMINASES_2"/>
    <property type="match status" value="1"/>
</dbReference>
<feature type="region of interest" description="Disordered" evidence="15">
    <location>
        <begin position="1"/>
        <end position="21"/>
    </location>
</feature>
<evidence type="ECO:0000256" key="5">
    <source>
        <dbReference type="ARBA" id="ARBA00007417"/>
    </source>
</evidence>
<evidence type="ECO:0000256" key="2">
    <source>
        <dbReference type="ARBA" id="ARBA00004882"/>
    </source>
</evidence>
<reference evidence="17 18" key="1">
    <citation type="journal article" date="2014" name="Genome Biol. Evol.">
        <title>Acetic acid bacteria genomes reveal functional traits for adaptation to life in insect guts.</title>
        <authorList>
            <person name="Chouaia B."/>
            <person name="Gaiarsa S."/>
            <person name="Crotti E."/>
            <person name="Comandatore F."/>
            <person name="Degli Esposti M."/>
            <person name="Ricci I."/>
            <person name="Alma A."/>
            <person name="Favia G."/>
            <person name="Bandi C."/>
            <person name="Daffonchio D."/>
        </authorList>
    </citation>
    <scope>NUCLEOTIDE SEQUENCE [LARGE SCALE GENOMIC DNA]</scope>
    <source>
        <strain evidence="18">AM169</strain>
    </source>
</reference>
<dbReference type="GO" id="GO:0008835">
    <property type="term" value="F:diaminohydroxyphosphoribosylaminopyrimidine deaminase activity"/>
    <property type="evidence" value="ECO:0007669"/>
    <property type="project" value="UniProtKB-EC"/>
</dbReference>
<keyword evidence="14" id="KW-0511">Multifunctional enzyme</keyword>
<dbReference type="GO" id="GO:0008270">
    <property type="term" value="F:zinc ion binding"/>
    <property type="evidence" value="ECO:0007669"/>
    <property type="project" value="InterPro"/>
</dbReference>
<keyword evidence="11" id="KW-0862">Zinc</keyword>
<dbReference type="InterPro" id="IPR002734">
    <property type="entry name" value="RibDG_C"/>
</dbReference>
<evidence type="ECO:0000313" key="18">
    <source>
        <dbReference type="Proteomes" id="UP000027590"/>
    </source>
</evidence>
<dbReference type="PANTHER" id="PTHR38011:SF7">
    <property type="entry name" value="2,5-DIAMINO-6-RIBOSYLAMINO-4(3H)-PYRIMIDINONE 5'-PHOSPHATE REDUCTASE"/>
    <property type="match status" value="1"/>
</dbReference>
<dbReference type="RefSeq" id="WP_243831558.1">
    <property type="nucleotide sequence ID" value="NZ_CBLY010000004.1"/>
</dbReference>
<accession>A0A7U7G576</accession>
<evidence type="ECO:0000256" key="12">
    <source>
        <dbReference type="ARBA" id="ARBA00022857"/>
    </source>
</evidence>
<proteinExistence type="inferred from homology"/>
<reference evidence="17 18" key="2">
    <citation type="journal article" date="2014" name="PLoS ONE">
        <title>Evolution of mitochondria reconstructed from the energy metabolism of living bacteria.</title>
        <authorList>
            <person name="Degli Esposti M."/>
            <person name="Chouaia B."/>
            <person name="Comandatore F."/>
            <person name="Crotti E."/>
            <person name="Sassera D."/>
            <person name="Lievens P.M."/>
            <person name="Daffonchio D."/>
            <person name="Bandi C."/>
        </authorList>
    </citation>
    <scope>NUCLEOTIDE SEQUENCE [LARGE SCALE GENOMIC DNA]</scope>
    <source>
        <strain evidence="18">AM169</strain>
    </source>
</reference>
<dbReference type="SUPFAM" id="SSF53597">
    <property type="entry name" value="Dihydrofolate reductase-like"/>
    <property type="match status" value="1"/>
</dbReference>
<gene>
    <name evidence="17" type="ORF">SACS_0635</name>
</gene>
<dbReference type="Gene3D" id="3.40.430.10">
    <property type="entry name" value="Dihydrofolate Reductase, subunit A"/>
    <property type="match status" value="1"/>
</dbReference>
<dbReference type="EMBL" id="CBLY010000004">
    <property type="protein sequence ID" value="CDG33373.1"/>
    <property type="molecule type" value="Genomic_DNA"/>
</dbReference>
<dbReference type="InterPro" id="IPR016193">
    <property type="entry name" value="Cytidine_deaminase-like"/>
</dbReference>
<comment type="pathway">
    <text evidence="2">Cofactor biosynthesis; riboflavin biosynthesis; 5-amino-6-(D-ribitylamino)uracil from GTP: step 2/4.</text>
</comment>
<dbReference type="SUPFAM" id="SSF53927">
    <property type="entry name" value="Cytidine deaminase-like"/>
    <property type="match status" value="1"/>
</dbReference>
<evidence type="ECO:0000313" key="17">
    <source>
        <dbReference type="EMBL" id="CDG33373.1"/>
    </source>
</evidence>
<evidence type="ECO:0000256" key="11">
    <source>
        <dbReference type="ARBA" id="ARBA00022833"/>
    </source>
</evidence>
<evidence type="ECO:0000256" key="3">
    <source>
        <dbReference type="ARBA" id="ARBA00004910"/>
    </source>
</evidence>
<dbReference type="NCBIfam" id="TIGR00326">
    <property type="entry name" value="eubact_ribD"/>
    <property type="match status" value="1"/>
</dbReference>
<dbReference type="InterPro" id="IPR004794">
    <property type="entry name" value="Eubact_RibD"/>
</dbReference>
<evidence type="ECO:0000256" key="7">
    <source>
        <dbReference type="ARBA" id="ARBA00013173"/>
    </source>
</evidence>
<keyword evidence="12" id="KW-0521">NADP</keyword>
<evidence type="ECO:0000256" key="10">
    <source>
        <dbReference type="ARBA" id="ARBA00022723"/>
    </source>
</evidence>
<evidence type="ECO:0000256" key="14">
    <source>
        <dbReference type="ARBA" id="ARBA00023268"/>
    </source>
</evidence>
<dbReference type="Gene3D" id="3.40.140.10">
    <property type="entry name" value="Cytidine Deaminase, domain 2"/>
    <property type="match status" value="1"/>
</dbReference>
<dbReference type="EC" id="3.5.4.26" evidence="6"/>
<dbReference type="InterPro" id="IPR016192">
    <property type="entry name" value="APOBEC/CMP_deaminase_Zn-bd"/>
</dbReference>
<keyword evidence="9" id="KW-0686">Riboflavin biosynthesis</keyword>
<keyword evidence="13 17" id="KW-0560">Oxidoreductase</keyword>
<comment type="function">
    <text evidence="1">Converts 2,5-diamino-6-(ribosylamino)-4(3h)-pyrimidinone 5'-phosphate into 5-amino-6-(ribosylamino)-2,4(1h,3h)-pyrimidinedione 5'-phosphate.</text>
</comment>
<evidence type="ECO:0000259" key="16">
    <source>
        <dbReference type="PROSITE" id="PS51747"/>
    </source>
</evidence>
<dbReference type="GO" id="GO:0008703">
    <property type="term" value="F:5-amino-6-(5-phosphoribosylamino)uracil reductase activity"/>
    <property type="evidence" value="ECO:0007669"/>
    <property type="project" value="UniProtKB-EC"/>
</dbReference>
<dbReference type="Pfam" id="PF01872">
    <property type="entry name" value="RibD_C"/>
    <property type="match status" value="1"/>
</dbReference>
<evidence type="ECO:0000256" key="1">
    <source>
        <dbReference type="ARBA" id="ARBA00002151"/>
    </source>
</evidence>
<dbReference type="PROSITE" id="PS00903">
    <property type="entry name" value="CYT_DCMP_DEAMINASES_1"/>
    <property type="match status" value="1"/>
</dbReference>
<sequence length="353" mass="37908">MMTDVSSGTRRTDSPPPPLESVRAGFREAVKAAVQKMGATAPNPAVGCALLDGEGHLLAVGAHPAAGQPHAEVMALEQAREKGVLEQVRTALVTLEPCNHHGRTPPCSDRLKNSPVQTVWIGARDPNPQARGGADHLAGGLSPKQVHFLADEPGLRSLAQDCAALLAPFACRVTQGRPWLSVKQALDGHGSMIPPEGQKTFTSSASLRLAHQLRRACDAVVTGIGTVLADDPSFTVRHVSDHAGRAPRPLIVLDRQGRLPAAWRQAREADGFHVEQCRDLSSLPALLGQMDINWALIEAGPALLASVREAGLWDDWLTIRHEGADRDDQLSITLREESADKRSPIQLLRQYGD</sequence>
<evidence type="ECO:0000256" key="9">
    <source>
        <dbReference type="ARBA" id="ARBA00022619"/>
    </source>
</evidence>
<dbReference type="UniPathway" id="UPA00275">
    <property type="reaction ID" value="UER00401"/>
</dbReference>
<protein>
    <recommendedName>
        <fullName evidence="8">Riboflavin biosynthesis protein RibD</fullName>
        <ecNumber evidence="7">1.1.1.193</ecNumber>
        <ecNumber evidence="6">3.5.4.26</ecNumber>
    </recommendedName>
</protein>
<comment type="pathway">
    <text evidence="3">Cofactor biosynthesis; riboflavin biosynthesis; 5-amino-6-(D-ribitylamino)uracil from GTP: step 3/4.</text>
</comment>
<name>A0A7U7G576_9PROT</name>
<dbReference type="InterPro" id="IPR024072">
    <property type="entry name" value="DHFR-like_dom_sf"/>
</dbReference>
<keyword evidence="17" id="KW-0378">Hydrolase</keyword>
<dbReference type="PANTHER" id="PTHR38011">
    <property type="entry name" value="DIHYDROFOLATE REDUCTASE FAMILY PROTEIN (AFU_ORTHOLOGUE AFUA_8G06820)"/>
    <property type="match status" value="1"/>
</dbReference>
<dbReference type="GO" id="GO:0009231">
    <property type="term" value="P:riboflavin biosynthetic process"/>
    <property type="evidence" value="ECO:0007669"/>
    <property type="project" value="UniProtKB-UniPathway"/>
</dbReference>
<dbReference type="Pfam" id="PF00383">
    <property type="entry name" value="dCMP_cyt_deam_1"/>
    <property type="match status" value="1"/>
</dbReference>